<gene>
    <name evidence="2" type="ORF">LV75_004212</name>
</gene>
<keyword evidence="3" id="KW-1185">Reference proteome</keyword>
<evidence type="ECO:0000256" key="1">
    <source>
        <dbReference type="SAM" id="MobiDB-lite"/>
    </source>
</evidence>
<proteinExistence type="predicted"/>
<name>A0ABT1IGK3_9PSEU</name>
<evidence type="ECO:0000313" key="3">
    <source>
        <dbReference type="Proteomes" id="UP001205185"/>
    </source>
</evidence>
<organism evidence="2 3">
    <name type="scientific">Actinokineospora diospyrosa</name>
    <dbReference type="NCBI Taxonomy" id="103728"/>
    <lineage>
        <taxon>Bacteria</taxon>
        <taxon>Bacillati</taxon>
        <taxon>Actinomycetota</taxon>
        <taxon>Actinomycetes</taxon>
        <taxon>Pseudonocardiales</taxon>
        <taxon>Pseudonocardiaceae</taxon>
        <taxon>Actinokineospora</taxon>
    </lineage>
</organism>
<accession>A0ABT1IGK3</accession>
<feature type="region of interest" description="Disordered" evidence="1">
    <location>
        <begin position="36"/>
        <end position="71"/>
    </location>
</feature>
<dbReference type="EMBL" id="JAMTCO010000010">
    <property type="protein sequence ID" value="MCP2271698.1"/>
    <property type="molecule type" value="Genomic_DNA"/>
</dbReference>
<dbReference type="Proteomes" id="UP001205185">
    <property type="component" value="Unassembled WGS sequence"/>
</dbReference>
<sequence>MTGLARHPSDFIAFRIALRGAAGEVLEVAKIKPRPVGPRIKNTNGTPNAWGLEWPSVDSSGRSPHGAGSVGSFDRASADDLGYWAGFGVSFAAEPVTQFSGYCVQRWPASGFGV</sequence>
<evidence type="ECO:0000313" key="2">
    <source>
        <dbReference type="EMBL" id="MCP2271698.1"/>
    </source>
</evidence>
<comment type="caution">
    <text evidence="2">The sequence shown here is derived from an EMBL/GenBank/DDBJ whole genome shotgun (WGS) entry which is preliminary data.</text>
</comment>
<protein>
    <submittedName>
        <fullName evidence="2">Uncharacterized protein</fullName>
    </submittedName>
</protein>
<reference evidence="2 3" key="1">
    <citation type="submission" date="2022-06" db="EMBL/GenBank/DDBJ databases">
        <title>Genomic Encyclopedia of Archaeal and Bacterial Type Strains, Phase II (KMG-II): from individual species to whole genera.</title>
        <authorList>
            <person name="Goeker M."/>
        </authorList>
    </citation>
    <scope>NUCLEOTIDE SEQUENCE [LARGE SCALE GENOMIC DNA]</scope>
    <source>
        <strain evidence="2 3">DSM 44255</strain>
    </source>
</reference>